<protein>
    <submittedName>
        <fullName evidence="2">Uncharacterized protein</fullName>
    </submittedName>
</protein>
<feature type="compositionally biased region" description="Acidic residues" evidence="1">
    <location>
        <begin position="201"/>
        <end position="218"/>
    </location>
</feature>
<reference evidence="2" key="1">
    <citation type="submission" date="2023-03" db="EMBL/GenBank/DDBJ databases">
        <title>Massive genome expansion in bonnet fungi (Mycena s.s.) driven by repeated elements and novel gene families across ecological guilds.</title>
        <authorList>
            <consortium name="Lawrence Berkeley National Laboratory"/>
            <person name="Harder C.B."/>
            <person name="Miyauchi S."/>
            <person name="Viragh M."/>
            <person name="Kuo A."/>
            <person name="Thoen E."/>
            <person name="Andreopoulos B."/>
            <person name="Lu D."/>
            <person name="Skrede I."/>
            <person name="Drula E."/>
            <person name="Henrissat B."/>
            <person name="Morin E."/>
            <person name="Kohler A."/>
            <person name="Barry K."/>
            <person name="LaButti K."/>
            <person name="Morin E."/>
            <person name="Salamov A."/>
            <person name="Lipzen A."/>
            <person name="Mereny Z."/>
            <person name="Hegedus B."/>
            <person name="Baldrian P."/>
            <person name="Stursova M."/>
            <person name="Weitz H."/>
            <person name="Taylor A."/>
            <person name="Grigoriev I.V."/>
            <person name="Nagy L.G."/>
            <person name="Martin F."/>
            <person name="Kauserud H."/>
        </authorList>
    </citation>
    <scope>NUCLEOTIDE SEQUENCE</scope>
    <source>
        <strain evidence="2">CBHHK002</strain>
    </source>
</reference>
<proteinExistence type="predicted"/>
<keyword evidence="3" id="KW-1185">Reference proteome</keyword>
<dbReference type="AlphaFoldDB" id="A0AAD7F1R0"/>
<sequence>MNAGQDEQLVGWKKLKKEDIRCMEDAEDLAAKEAKHRKAKAKRKRKYTELIAHAVEVPAWLNAGEEEEEDGDAEGDNVEGRVGESRRGVSWIWMGAGMTGTDAELEDEEFRRLPISLEFEADLWRERASAVQVRASKLDDAYVQGMIAYAQKQEVLFRDIAAQARQTETATKVARGKRGPREVIINPLAPLSQQVGTGEAMEGDNDDDDGLVAGEEPDGERGVIESDEELVMGGEVDNI</sequence>
<evidence type="ECO:0000313" key="3">
    <source>
        <dbReference type="Proteomes" id="UP001218218"/>
    </source>
</evidence>
<feature type="region of interest" description="Disordered" evidence="1">
    <location>
        <begin position="192"/>
        <end position="239"/>
    </location>
</feature>
<comment type="caution">
    <text evidence="2">The sequence shown here is derived from an EMBL/GenBank/DDBJ whole genome shotgun (WGS) entry which is preliminary data.</text>
</comment>
<feature type="compositionally biased region" description="Acidic residues" evidence="1">
    <location>
        <begin position="64"/>
        <end position="77"/>
    </location>
</feature>
<feature type="region of interest" description="Disordered" evidence="1">
    <location>
        <begin position="61"/>
        <end position="81"/>
    </location>
</feature>
<accession>A0AAD7F1R0</accession>
<evidence type="ECO:0000313" key="2">
    <source>
        <dbReference type="EMBL" id="KAJ7363848.1"/>
    </source>
</evidence>
<dbReference type="EMBL" id="JARIHO010000003">
    <property type="protein sequence ID" value="KAJ7363848.1"/>
    <property type="molecule type" value="Genomic_DNA"/>
</dbReference>
<dbReference type="Proteomes" id="UP001218218">
    <property type="component" value="Unassembled WGS sequence"/>
</dbReference>
<gene>
    <name evidence="2" type="ORF">DFH08DRAFT_949483</name>
</gene>
<name>A0AAD7F1R0_9AGAR</name>
<evidence type="ECO:0000256" key="1">
    <source>
        <dbReference type="SAM" id="MobiDB-lite"/>
    </source>
</evidence>
<organism evidence="2 3">
    <name type="scientific">Mycena albidolilacea</name>
    <dbReference type="NCBI Taxonomy" id="1033008"/>
    <lineage>
        <taxon>Eukaryota</taxon>
        <taxon>Fungi</taxon>
        <taxon>Dikarya</taxon>
        <taxon>Basidiomycota</taxon>
        <taxon>Agaricomycotina</taxon>
        <taxon>Agaricomycetes</taxon>
        <taxon>Agaricomycetidae</taxon>
        <taxon>Agaricales</taxon>
        <taxon>Marasmiineae</taxon>
        <taxon>Mycenaceae</taxon>
        <taxon>Mycena</taxon>
    </lineage>
</organism>